<organism evidence="5 6">
    <name type="scientific">Papaver atlanticum</name>
    <dbReference type="NCBI Taxonomy" id="357466"/>
    <lineage>
        <taxon>Eukaryota</taxon>
        <taxon>Viridiplantae</taxon>
        <taxon>Streptophyta</taxon>
        <taxon>Embryophyta</taxon>
        <taxon>Tracheophyta</taxon>
        <taxon>Spermatophyta</taxon>
        <taxon>Magnoliopsida</taxon>
        <taxon>Ranunculales</taxon>
        <taxon>Papaveraceae</taxon>
        <taxon>Papaveroideae</taxon>
        <taxon>Papaver</taxon>
    </lineage>
</organism>
<dbReference type="GO" id="GO:0000287">
    <property type="term" value="F:magnesium ion binding"/>
    <property type="evidence" value="ECO:0007669"/>
    <property type="project" value="TreeGrafter"/>
</dbReference>
<dbReference type="InterPro" id="IPR001906">
    <property type="entry name" value="Terpene_synth_N"/>
</dbReference>
<protein>
    <recommendedName>
        <fullName evidence="4">Terpene synthase N-terminal domain-containing protein</fullName>
    </recommendedName>
</protein>
<dbReference type="GO" id="GO:0010333">
    <property type="term" value="F:terpene synthase activity"/>
    <property type="evidence" value="ECO:0007669"/>
    <property type="project" value="InterPro"/>
</dbReference>
<dbReference type="PANTHER" id="PTHR31739:SF4">
    <property type="entry name" value="ENT-COPALYL DIPHOSPHATE SYNTHASE, CHLOROPLASTIC"/>
    <property type="match status" value="1"/>
</dbReference>
<dbReference type="InterPro" id="IPR050148">
    <property type="entry name" value="Terpene_synthase-like"/>
</dbReference>
<dbReference type="Gene3D" id="1.10.600.10">
    <property type="entry name" value="Farnesyl Diphosphate Synthase"/>
    <property type="match status" value="1"/>
</dbReference>
<dbReference type="FunFam" id="1.50.10.130:FF:000002">
    <property type="entry name" value="Ent-copalyl diphosphate synthase, chloroplastic"/>
    <property type="match status" value="1"/>
</dbReference>
<dbReference type="EMBL" id="JAJJMB010009541">
    <property type="protein sequence ID" value="KAI3913107.1"/>
    <property type="molecule type" value="Genomic_DNA"/>
</dbReference>
<dbReference type="GO" id="GO:0009507">
    <property type="term" value="C:chloroplast"/>
    <property type="evidence" value="ECO:0007669"/>
    <property type="project" value="TreeGrafter"/>
</dbReference>
<dbReference type="AlphaFoldDB" id="A0AAD4SN70"/>
<keyword evidence="3" id="KW-0460">Magnesium</keyword>
<evidence type="ECO:0000313" key="5">
    <source>
        <dbReference type="EMBL" id="KAI3913107.1"/>
    </source>
</evidence>
<evidence type="ECO:0000256" key="1">
    <source>
        <dbReference type="ARBA" id="ARBA00001946"/>
    </source>
</evidence>
<feature type="domain" description="Terpene synthase N-terminal" evidence="4">
    <location>
        <begin position="198"/>
        <end position="306"/>
    </location>
</feature>
<comment type="cofactor">
    <cofactor evidence="1">
        <name>Mg(2+)</name>
        <dbReference type="ChEBI" id="CHEBI:18420"/>
    </cofactor>
</comment>
<accession>A0AAD4SN70</accession>
<dbReference type="GO" id="GO:0009686">
    <property type="term" value="P:gibberellin biosynthetic process"/>
    <property type="evidence" value="ECO:0007669"/>
    <property type="project" value="TreeGrafter"/>
</dbReference>
<reference evidence="5" key="1">
    <citation type="submission" date="2022-04" db="EMBL/GenBank/DDBJ databases">
        <title>A functionally conserved STORR gene fusion in Papaver species that diverged 16.8 million years ago.</title>
        <authorList>
            <person name="Catania T."/>
        </authorList>
    </citation>
    <scope>NUCLEOTIDE SEQUENCE</scope>
    <source>
        <strain evidence="5">S-188037</strain>
    </source>
</reference>
<evidence type="ECO:0000256" key="2">
    <source>
        <dbReference type="ARBA" id="ARBA00022723"/>
    </source>
</evidence>
<keyword evidence="6" id="KW-1185">Reference proteome</keyword>
<dbReference type="SUPFAM" id="SSF48239">
    <property type="entry name" value="Terpenoid cyclases/Protein prenyltransferases"/>
    <property type="match status" value="1"/>
</dbReference>
<dbReference type="SUPFAM" id="SSF48576">
    <property type="entry name" value="Terpenoid synthases"/>
    <property type="match status" value="1"/>
</dbReference>
<dbReference type="Proteomes" id="UP001202328">
    <property type="component" value="Unassembled WGS sequence"/>
</dbReference>
<gene>
    <name evidence="5" type="ORF">MKW98_007123</name>
</gene>
<dbReference type="InterPro" id="IPR008949">
    <property type="entry name" value="Isoprenoid_synthase_dom_sf"/>
</dbReference>
<comment type="caution">
    <text evidence="5">The sequence shown here is derived from an EMBL/GenBank/DDBJ whole genome shotgun (WGS) entry which is preliminary data.</text>
</comment>
<dbReference type="Gene3D" id="1.50.10.160">
    <property type="match status" value="1"/>
</dbReference>
<dbReference type="InterPro" id="IPR008930">
    <property type="entry name" value="Terpenoid_cyclase/PrenylTrfase"/>
</dbReference>
<keyword evidence="2" id="KW-0479">Metal-binding</keyword>
<evidence type="ECO:0000259" key="4">
    <source>
        <dbReference type="Pfam" id="PF01397"/>
    </source>
</evidence>
<dbReference type="SFLD" id="SFLDG01014">
    <property type="entry name" value="Terpene_Cyclase_Like_1_N-term"/>
    <property type="match status" value="2"/>
</dbReference>
<dbReference type="Gene3D" id="1.50.10.130">
    <property type="entry name" value="Terpene synthase, N-terminal domain"/>
    <property type="match status" value="1"/>
</dbReference>
<evidence type="ECO:0000313" key="6">
    <source>
        <dbReference type="Proteomes" id="UP001202328"/>
    </source>
</evidence>
<evidence type="ECO:0000256" key="3">
    <source>
        <dbReference type="ARBA" id="ARBA00022842"/>
    </source>
</evidence>
<proteinExistence type="predicted"/>
<dbReference type="Pfam" id="PF01397">
    <property type="entry name" value="Terpene_synth"/>
    <property type="match status" value="1"/>
</dbReference>
<sequence length="591" mass="68640">MNDGEISISAYDTAWVALVEDILEYIPFYARKRTTVHPAKYCKLDDANTIHMPIGFEVVLPSLIEIARSLDVGFPIEDSPALRDIYAKRNLKLARIPKEMMHVVPTTLLYSLEGMEDLDWEKLLKLQCIDGSFLFSPASTAFALMQTKDEKYLKYLQKVVERFNGGGKFFLREKQINIVLSLVTAHCLYWTEYGVCWARNSKVADIDDTAMGFRILRLRGRDVSPDVFRHFKEGEEFFCFHGQSTSAVMGMFNLYRASQVMFPGEKILQQAKQHSSTFLRKKQASNELLDKWIITKDLPGEVGYALEVPWYASLPRIETRFYVEEYGGDNDVWIGKTLYRMSNVNNNQYLELAKLDFNNCQALHQLEWQEIQKWYNECNLELFGVEKGTLLQSYFLATANIFTAERSTERLAWTQTAVLMKAVSSYFETITVAEQKSFVNEFANHITGYDNISRFRQKRLISITKKTTMKHDIKEGKEFGDDHFHEEQQQQLIMALVSTLHHLSLDVLASHGTRIQDHLRSIWEIFLKQVDEQNRQHEEAFVLVRTITLCAGQPHNSWKRTQFCLIHTSLVSSHLPTLLLMNYYKYIKKPR</sequence>
<dbReference type="InterPro" id="IPR036965">
    <property type="entry name" value="Terpene_synth_N_sf"/>
</dbReference>
<dbReference type="PANTHER" id="PTHR31739">
    <property type="entry name" value="ENT-COPALYL DIPHOSPHATE SYNTHASE, CHLOROPLASTIC"/>
    <property type="match status" value="1"/>
</dbReference>
<name>A0AAD4SN70_9MAGN</name>